<organism evidence="2 3">
    <name type="scientific">Lactobacillus bombicola</name>
    <dbReference type="NCBI Taxonomy" id="1505723"/>
    <lineage>
        <taxon>Bacteria</taxon>
        <taxon>Bacillati</taxon>
        <taxon>Bacillota</taxon>
        <taxon>Bacilli</taxon>
        <taxon>Lactobacillales</taxon>
        <taxon>Lactobacillaceae</taxon>
        <taxon>Lactobacillus</taxon>
    </lineage>
</organism>
<evidence type="ECO:0000313" key="2">
    <source>
        <dbReference type="EMBL" id="RHW55061.1"/>
    </source>
</evidence>
<evidence type="ECO:0000313" key="3">
    <source>
        <dbReference type="Proteomes" id="UP000265862"/>
    </source>
</evidence>
<dbReference type="EMBL" id="QOCV01000003">
    <property type="protein sequence ID" value="RHW55061.1"/>
    <property type="molecule type" value="Genomic_DNA"/>
</dbReference>
<protein>
    <recommendedName>
        <fullName evidence="4">Relaxase</fullName>
    </recommendedName>
</protein>
<feature type="compositionally biased region" description="Polar residues" evidence="1">
    <location>
        <begin position="459"/>
        <end position="479"/>
    </location>
</feature>
<feature type="region of interest" description="Disordered" evidence="1">
    <location>
        <begin position="440"/>
        <end position="486"/>
    </location>
</feature>
<proteinExistence type="predicted"/>
<feature type="compositionally biased region" description="Basic and acidic residues" evidence="1">
    <location>
        <begin position="440"/>
        <end position="458"/>
    </location>
</feature>
<dbReference type="NCBIfam" id="NF041498">
    <property type="entry name" value="MobP2"/>
    <property type="match status" value="1"/>
</dbReference>
<evidence type="ECO:0008006" key="4">
    <source>
        <dbReference type="Google" id="ProtNLM"/>
    </source>
</evidence>
<name>A0A396SZ63_9LACO</name>
<dbReference type="Proteomes" id="UP000265862">
    <property type="component" value="Unassembled WGS sequence"/>
</dbReference>
<reference evidence="2 3" key="1">
    <citation type="submission" date="2018-07" db="EMBL/GenBank/DDBJ databases">
        <title>Genome sequences of six Lactobacillus spp. isolated from bumble bee guts.</title>
        <authorList>
            <person name="Motta E.V.S."/>
            <person name="Moran N.A."/>
        </authorList>
    </citation>
    <scope>NUCLEOTIDE SEQUENCE [LARGE SCALE GENOMIC DNA]</scope>
    <source>
        <strain evidence="2 3">OCC3</strain>
    </source>
</reference>
<sequence>MSKAPSIVLTSEFVYARATNQSQTRANDYGGYSVDYMARKEALEKLSYLTPEEETEYLQRKELLHNLSEPDLEIVSKHYSSINDNSKLAHASITELNKENFIELNAQDYSKYIGYMMRKQALAEKQNSEGLSKKEQAELERVTQGAAKYDAPNVGKNKILQGYFSSEQDTIKLSDLGHIREKMRSAQANNSILWQDVISFDNDYLRKMGVFDPTTGYLDESGIRKASKKMMETLTEKEKLNNPFWTAAIHRNTDNIHIHFGIVEESNSRPLKKWKDENGVTHIEPKGWRQLKTIEAMKHAFASEMFDMSELLRDMNLRRNKITKGMTTAFSKSIKEPSFQRELNDFIQKLPEDRKKWRWANLNNNQRRSLNRLVDLVMTDDTNYQKWNKLFSHYREHYREMYGQAKNDRINDSTAKWTDFKKRAGNSLLNEIKKIDQEVNHFPEQNSDHKTETDETRFNQKSTNSNYDSTQKPHSNNFARSKIHDNTDQQIKELKYLKHKKGLEKGLKKAIKPILTEKASNIAYNRMKQQCEKNLTTFEKQRALSVYEQTQEEISYEQERR</sequence>
<dbReference type="RefSeq" id="WP_118897592.1">
    <property type="nucleotide sequence ID" value="NZ_QOCV01000003.1"/>
</dbReference>
<dbReference type="AlphaFoldDB" id="A0A396SZ63"/>
<dbReference type="InterPro" id="IPR041073">
    <property type="entry name" value="MobL"/>
</dbReference>
<comment type="caution">
    <text evidence="2">The sequence shown here is derived from an EMBL/GenBank/DDBJ whole genome shotgun (WGS) entry which is preliminary data.</text>
</comment>
<accession>A0A396SZ63</accession>
<evidence type="ECO:0000256" key="1">
    <source>
        <dbReference type="SAM" id="MobiDB-lite"/>
    </source>
</evidence>
<dbReference type="InterPro" id="IPR048101">
    <property type="entry name" value="MobP2"/>
</dbReference>
<gene>
    <name evidence="2" type="ORF">DS835_01420</name>
</gene>
<dbReference type="Pfam" id="PF18555">
    <property type="entry name" value="MobL"/>
    <property type="match status" value="1"/>
</dbReference>